<feature type="transmembrane region" description="Helical" evidence="8">
    <location>
        <begin position="64"/>
        <end position="84"/>
    </location>
</feature>
<accession>A0A0T6BFD0</accession>
<comment type="subcellular location">
    <subcellularLocation>
        <location evidence="1">Membrane</location>
        <topology evidence="1">Multi-pass membrane protein</topology>
    </subcellularLocation>
</comment>
<keyword evidence="4 8" id="KW-0812">Transmembrane</keyword>
<dbReference type="EMBL" id="LJIG01000905">
    <property type="protein sequence ID" value="KRT86035.1"/>
    <property type="molecule type" value="Genomic_DNA"/>
</dbReference>
<dbReference type="OrthoDB" id="1580043at2759"/>
<dbReference type="Gene3D" id="1.20.1080.10">
    <property type="entry name" value="Glycerol uptake facilitator protein"/>
    <property type="match status" value="1"/>
</dbReference>
<evidence type="ECO:0000256" key="1">
    <source>
        <dbReference type="ARBA" id="ARBA00004141"/>
    </source>
</evidence>
<evidence type="ECO:0000256" key="7">
    <source>
        <dbReference type="ARBA" id="ARBA00023136"/>
    </source>
</evidence>
<dbReference type="InterPro" id="IPR051883">
    <property type="entry name" value="AQP11/12_channel"/>
</dbReference>
<comment type="similarity">
    <text evidence="2">Belongs to the MIP/aquaporin (TC 1.A.8) family. AQP11/AQP12 subfamily.</text>
</comment>
<keyword evidence="5" id="KW-0677">Repeat</keyword>
<dbReference type="PIRSF" id="PIRSF017529">
    <property type="entry name" value="Aquaporin_11/12"/>
    <property type="match status" value="1"/>
</dbReference>
<keyword evidence="10" id="KW-1185">Reference proteome</keyword>
<dbReference type="GO" id="GO:0015267">
    <property type="term" value="F:channel activity"/>
    <property type="evidence" value="ECO:0007669"/>
    <property type="project" value="TreeGrafter"/>
</dbReference>
<organism evidence="9 10">
    <name type="scientific">Oryctes borbonicus</name>
    <dbReference type="NCBI Taxonomy" id="1629725"/>
    <lineage>
        <taxon>Eukaryota</taxon>
        <taxon>Metazoa</taxon>
        <taxon>Ecdysozoa</taxon>
        <taxon>Arthropoda</taxon>
        <taxon>Hexapoda</taxon>
        <taxon>Insecta</taxon>
        <taxon>Pterygota</taxon>
        <taxon>Neoptera</taxon>
        <taxon>Endopterygota</taxon>
        <taxon>Coleoptera</taxon>
        <taxon>Polyphaga</taxon>
        <taxon>Scarabaeiformia</taxon>
        <taxon>Scarabaeidae</taxon>
        <taxon>Dynastinae</taxon>
        <taxon>Oryctes</taxon>
    </lineage>
</organism>
<keyword evidence="6 8" id="KW-1133">Transmembrane helix</keyword>
<evidence type="ECO:0000256" key="2">
    <source>
        <dbReference type="ARBA" id="ARBA00005900"/>
    </source>
</evidence>
<feature type="transmembrane region" description="Helical" evidence="8">
    <location>
        <begin position="251"/>
        <end position="269"/>
    </location>
</feature>
<dbReference type="AlphaFoldDB" id="A0A0T6BFD0"/>
<feature type="transmembrane region" description="Helical" evidence="8">
    <location>
        <begin position="129"/>
        <end position="150"/>
    </location>
</feature>
<reference evidence="9 10" key="1">
    <citation type="submission" date="2015-09" db="EMBL/GenBank/DDBJ databases">
        <title>Draft genome of the scarab beetle Oryctes borbonicus.</title>
        <authorList>
            <person name="Meyer J.M."/>
            <person name="Markov G.V."/>
            <person name="Baskaran P."/>
            <person name="Herrmann M."/>
            <person name="Sommer R.J."/>
            <person name="Roedelsperger C."/>
        </authorList>
    </citation>
    <scope>NUCLEOTIDE SEQUENCE [LARGE SCALE GENOMIC DNA]</scope>
    <source>
        <strain evidence="9">OB123</strain>
        <tissue evidence="9">Whole animal</tissue>
    </source>
</reference>
<dbReference type="GO" id="GO:0005737">
    <property type="term" value="C:cytoplasm"/>
    <property type="evidence" value="ECO:0007669"/>
    <property type="project" value="TreeGrafter"/>
</dbReference>
<evidence type="ECO:0000256" key="6">
    <source>
        <dbReference type="ARBA" id="ARBA00022989"/>
    </source>
</evidence>
<keyword evidence="3" id="KW-0813">Transport</keyword>
<dbReference type="InterPro" id="IPR016697">
    <property type="entry name" value="Aquaporin_11/12"/>
</dbReference>
<evidence type="ECO:0000256" key="3">
    <source>
        <dbReference type="ARBA" id="ARBA00022448"/>
    </source>
</evidence>
<keyword evidence="7 8" id="KW-0472">Membrane</keyword>
<evidence type="ECO:0000256" key="4">
    <source>
        <dbReference type="ARBA" id="ARBA00022692"/>
    </source>
</evidence>
<dbReference type="SUPFAM" id="SSF81338">
    <property type="entry name" value="Aquaporin-like"/>
    <property type="match status" value="1"/>
</dbReference>
<dbReference type="PANTHER" id="PTHR21191:SF16">
    <property type="entry name" value="AQUAPORIN"/>
    <property type="match status" value="1"/>
</dbReference>
<name>A0A0T6BFD0_9SCAR</name>
<feature type="transmembrane region" description="Helical" evidence="8">
    <location>
        <begin position="208"/>
        <end position="231"/>
    </location>
</feature>
<evidence type="ECO:0000256" key="5">
    <source>
        <dbReference type="ARBA" id="ARBA00022737"/>
    </source>
</evidence>
<proteinExistence type="inferred from homology"/>
<evidence type="ECO:0000313" key="9">
    <source>
        <dbReference type="EMBL" id="KRT86035.1"/>
    </source>
</evidence>
<comment type="caution">
    <text evidence="9">The sequence shown here is derived from an EMBL/GenBank/DDBJ whole genome shotgun (WGS) entry which is preliminary data.</text>
</comment>
<feature type="transmembrane region" description="Helical" evidence="8">
    <location>
        <begin position="174"/>
        <end position="196"/>
    </location>
</feature>
<sequence length="286" mass="32025">MKILKDAYKTLRQYGILGFSRKSNVFGIHPIVISILFIILTEFLCGFVRGVIKRNVNDGLLRQLMLEFIATAELCATCFELIIVADNYGVWMYGSFLFVLTVWWSFNWENATACPYCPIEEIFERKRNIFVGLLLIGAQVLGGLAIYRYIQVLWSFELVQTHKGRAFEECTTDLQVPVVFGAIIEGIATCACRVVSKILAETNTRVANILDSLFATSLVVAAFNYSGGYFNPALATSLKYGCQGSTVPEHMLVYWLGPMIGAIFSVFVFNSKPIQNVVKTLTGKRD</sequence>
<dbReference type="FunFam" id="1.20.1080.10:FF:000018">
    <property type="entry name" value="Aquaporin"/>
    <property type="match status" value="1"/>
</dbReference>
<gene>
    <name evidence="9" type="ORF">AMK59_1516</name>
</gene>
<evidence type="ECO:0000256" key="8">
    <source>
        <dbReference type="PIRNR" id="PIRNR017529"/>
    </source>
</evidence>
<dbReference type="InterPro" id="IPR023271">
    <property type="entry name" value="Aquaporin-like"/>
</dbReference>
<dbReference type="PANTHER" id="PTHR21191">
    <property type="entry name" value="AQUAPORIN"/>
    <property type="match status" value="1"/>
</dbReference>
<feature type="transmembrane region" description="Helical" evidence="8">
    <location>
        <begin position="31"/>
        <end position="52"/>
    </location>
</feature>
<dbReference type="Proteomes" id="UP000051574">
    <property type="component" value="Unassembled WGS sequence"/>
</dbReference>
<dbReference type="GO" id="GO:0016020">
    <property type="term" value="C:membrane"/>
    <property type="evidence" value="ECO:0007669"/>
    <property type="project" value="UniProtKB-SubCell"/>
</dbReference>
<evidence type="ECO:0000313" key="10">
    <source>
        <dbReference type="Proteomes" id="UP000051574"/>
    </source>
</evidence>
<feature type="transmembrane region" description="Helical" evidence="8">
    <location>
        <begin position="90"/>
        <end position="108"/>
    </location>
</feature>
<protein>
    <recommendedName>
        <fullName evidence="8">Aquaporin</fullName>
    </recommendedName>
</protein>